<comment type="caution">
    <text evidence="3">The sequence shown here is derived from an EMBL/GenBank/DDBJ whole genome shotgun (WGS) entry which is preliminary data.</text>
</comment>
<dbReference type="InterPro" id="IPR035992">
    <property type="entry name" value="Ricin_B-like_lectins"/>
</dbReference>
<reference evidence="3 4" key="1">
    <citation type="submission" date="2018-05" db="EMBL/GenBank/DDBJ databases">
        <title>Mucilaginibacter hurinus sp. nov., isolated from briquette warehouse soil.</title>
        <authorList>
            <person name="Choi L."/>
        </authorList>
    </citation>
    <scope>NUCLEOTIDE SEQUENCE [LARGE SCALE GENOMIC DNA]</scope>
    <source>
        <strain evidence="3 4">ZR32</strain>
    </source>
</reference>
<evidence type="ECO:0000259" key="2">
    <source>
        <dbReference type="SMART" id="SM00458"/>
    </source>
</evidence>
<dbReference type="Gene3D" id="2.80.10.50">
    <property type="match status" value="2"/>
</dbReference>
<evidence type="ECO:0000256" key="1">
    <source>
        <dbReference type="SAM" id="SignalP"/>
    </source>
</evidence>
<dbReference type="Pfam" id="PF14200">
    <property type="entry name" value="RicinB_lectin_2"/>
    <property type="match status" value="1"/>
</dbReference>
<keyword evidence="1" id="KW-0732">Signal</keyword>
<dbReference type="Gene3D" id="3.20.20.80">
    <property type="entry name" value="Glycosidases"/>
    <property type="match status" value="1"/>
</dbReference>
<feature type="domain" description="Ricin B lectin" evidence="2">
    <location>
        <begin position="48"/>
        <end position="182"/>
    </location>
</feature>
<dbReference type="SUPFAM" id="SSF50370">
    <property type="entry name" value="Ricin B-like lectins"/>
    <property type="match status" value="1"/>
</dbReference>
<organism evidence="3 4">
    <name type="scientific">Mucilaginibacter hurinus</name>
    <dbReference type="NCBI Taxonomy" id="2201324"/>
    <lineage>
        <taxon>Bacteria</taxon>
        <taxon>Pseudomonadati</taxon>
        <taxon>Bacteroidota</taxon>
        <taxon>Sphingobacteriia</taxon>
        <taxon>Sphingobacteriales</taxon>
        <taxon>Sphingobacteriaceae</taxon>
        <taxon>Mucilaginibacter</taxon>
    </lineage>
</organism>
<protein>
    <recommendedName>
        <fullName evidence="2">Ricin B lectin domain-containing protein</fullName>
    </recommendedName>
</protein>
<dbReference type="PROSITE" id="PS50231">
    <property type="entry name" value="RICIN_B_LECTIN"/>
    <property type="match status" value="1"/>
</dbReference>
<dbReference type="EMBL" id="QGDC01000004">
    <property type="protein sequence ID" value="RCH55364.1"/>
    <property type="molecule type" value="Genomic_DNA"/>
</dbReference>
<gene>
    <name evidence="3" type="ORF">DJ568_09290</name>
</gene>
<dbReference type="SMART" id="SM00458">
    <property type="entry name" value="RICIN"/>
    <property type="match status" value="1"/>
</dbReference>
<name>A0A367GPF8_9SPHI</name>
<evidence type="ECO:0000313" key="3">
    <source>
        <dbReference type="EMBL" id="RCH55364.1"/>
    </source>
</evidence>
<proteinExistence type="predicted"/>
<dbReference type="OrthoDB" id="9801077at2"/>
<dbReference type="InterPro" id="IPR000772">
    <property type="entry name" value="Ricin_B_lectin"/>
</dbReference>
<dbReference type="CDD" id="cd00161">
    <property type="entry name" value="beta-trefoil_Ricin-like"/>
    <property type="match status" value="1"/>
</dbReference>
<dbReference type="SUPFAM" id="SSF51445">
    <property type="entry name" value="(Trans)glycosidases"/>
    <property type="match status" value="1"/>
</dbReference>
<keyword evidence="4" id="KW-1185">Reference proteome</keyword>
<feature type="chain" id="PRO_5016696465" description="Ricin B lectin domain-containing protein" evidence="1">
    <location>
        <begin position="22"/>
        <end position="530"/>
    </location>
</feature>
<evidence type="ECO:0000313" key="4">
    <source>
        <dbReference type="Proteomes" id="UP000253209"/>
    </source>
</evidence>
<dbReference type="InterPro" id="IPR017853">
    <property type="entry name" value="GH"/>
</dbReference>
<dbReference type="RefSeq" id="WP_114004986.1">
    <property type="nucleotide sequence ID" value="NZ_QGDC01000004.1"/>
</dbReference>
<dbReference type="Proteomes" id="UP000253209">
    <property type="component" value="Unassembled WGS sequence"/>
</dbReference>
<sequence>MRKIKVLGIFMLYLLLNSCSKKESAFIAPQPPQGPTKPAWVPGQPLINGVYKLFNPNTQCIQVNNLSNGGLVEQNTYIANTNQQWEITNLTGGYYKIINRASGKAMEVPGGSTAQNVQLQQSTYTGTNRQQWKIEHVASGKYKITNRGSGLAVTLDQNSTAQFAKITQTTYVANNAHQWSPTFTQLPKINISGKQFIRQDGQVFKVWGFNYDYMFTQQRTHQLIDDKWQNQSNMDSIKQDFQQMKALGSNVVRLHLQFNKFMTNATTPNAAALDRLKKIVGFATDNNQYLILTGLCSYRESDDPAWYKGTSVTTAQRWAAQTVFWQAVAGAVANNPTIFAYDLMNEPTGPPWSAVTSWVHPAPAGYPFTYTQYLSRDHTQVMDYVNITNNWINQISAAIRAVDNTTPITVGFIPAANYVQFRNNSYINYMSIHVYPETGNPDAANTIAAYDSQNTKPLLVEEVYTAFSITPNDLQTFMQNNDSKVNGWVSFFWGDDQAWLAQYPNDWPAAIQIQWLNKFQAMSPNYVLNP</sequence>
<feature type="signal peptide" evidence="1">
    <location>
        <begin position="1"/>
        <end position="21"/>
    </location>
</feature>
<accession>A0A367GPF8</accession>
<dbReference type="AlphaFoldDB" id="A0A367GPF8"/>